<protein>
    <submittedName>
        <fullName evidence="1">Uncharacterized protein</fullName>
    </submittedName>
</protein>
<comment type="caution">
    <text evidence="1">The sequence shown here is derived from an EMBL/GenBank/DDBJ whole genome shotgun (WGS) entry which is preliminary data.</text>
</comment>
<evidence type="ECO:0000313" key="2">
    <source>
        <dbReference type="Proteomes" id="UP001279734"/>
    </source>
</evidence>
<proteinExistence type="predicted"/>
<gene>
    <name evidence="1" type="ORF">Nepgr_021705</name>
</gene>
<organism evidence="1 2">
    <name type="scientific">Nepenthes gracilis</name>
    <name type="common">Slender pitcher plant</name>
    <dbReference type="NCBI Taxonomy" id="150966"/>
    <lineage>
        <taxon>Eukaryota</taxon>
        <taxon>Viridiplantae</taxon>
        <taxon>Streptophyta</taxon>
        <taxon>Embryophyta</taxon>
        <taxon>Tracheophyta</taxon>
        <taxon>Spermatophyta</taxon>
        <taxon>Magnoliopsida</taxon>
        <taxon>eudicotyledons</taxon>
        <taxon>Gunneridae</taxon>
        <taxon>Pentapetalae</taxon>
        <taxon>Caryophyllales</taxon>
        <taxon>Nepenthaceae</taxon>
        <taxon>Nepenthes</taxon>
    </lineage>
</organism>
<evidence type="ECO:0000313" key="1">
    <source>
        <dbReference type="EMBL" id="GMH19864.1"/>
    </source>
</evidence>
<name>A0AAD3SZR3_NEPGR</name>
<dbReference type="EMBL" id="BSYO01000021">
    <property type="protein sequence ID" value="GMH19864.1"/>
    <property type="molecule type" value="Genomic_DNA"/>
</dbReference>
<dbReference type="Proteomes" id="UP001279734">
    <property type="component" value="Unassembled WGS sequence"/>
</dbReference>
<keyword evidence="2" id="KW-1185">Reference proteome</keyword>
<dbReference type="AlphaFoldDB" id="A0AAD3SZR3"/>
<accession>A0AAD3SZR3</accession>
<reference evidence="1" key="1">
    <citation type="submission" date="2023-05" db="EMBL/GenBank/DDBJ databases">
        <title>Nepenthes gracilis genome sequencing.</title>
        <authorList>
            <person name="Fukushima K."/>
        </authorList>
    </citation>
    <scope>NUCLEOTIDE SEQUENCE</scope>
    <source>
        <strain evidence="1">SING2019-196</strain>
    </source>
</reference>
<sequence length="143" mass="15623">MEHSTNKPEIACLKEDDGMWQMVLLYLLEHAAGAFEFVFFLGKVSAVALGVSLVVGYADSLESAGLLANSCSSYSWRLCLFSMSANGVFRCMRWSSSVQGNGAAVGSCSWVKEPWCSLPYETGAWMSYQCELMIPCCPVMAES</sequence>